<evidence type="ECO:0000313" key="2">
    <source>
        <dbReference type="EMBL" id="SFJ60951.1"/>
    </source>
</evidence>
<feature type="domain" description="Histidine kinase/HSP90-like ATPase" evidence="1">
    <location>
        <begin position="37"/>
        <end position="132"/>
    </location>
</feature>
<dbReference type="CDD" id="cd16936">
    <property type="entry name" value="HATPase_RsbW-like"/>
    <property type="match status" value="1"/>
</dbReference>
<keyword evidence="2" id="KW-0418">Kinase</keyword>
<dbReference type="SUPFAM" id="SSF55874">
    <property type="entry name" value="ATPase domain of HSP90 chaperone/DNA topoisomerase II/histidine kinase"/>
    <property type="match status" value="1"/>
</dbReference>
<sequence length="141" mass="16802">MMKTPLAAHIKHPRELRNIRKQYYPYLAKYFGNDQLLVDAAISEAVWNAWKHGHNEKSDYPILLKVHFLNTRLIVRIYDQGEGFEWKPFPLSSDVKQWFPSVEDLEESGRGIILMLRVMDILRYNEKGNECLLMKKYLYQE</sequence>
<dbReference type="EMBL" id="FOSB01000003">
    <property type="protein sequence ID" value="SFJ60951.1"/>
    <property type="molecule type" value="Genomic_DNA"/>
</dbReference>
<name>A0A1I3STQ6_HALDA</name>
<dbReference type="Proteomes" id="UP000183557">
    <property type="component" value="Unassembled WGS sequence"/>
</dbReference>
<gene>
    <name evidence="2" type="ORF">SAMN04487936_10356</name>
</gene>
<dbReference type="OrthoDB" id="9792240at2"/>
<keyword evidence="2" id="KW-0808">Transferase</keyword>
<keyword evidence="3" id="KW-1185">Reference proteome</keyword>
<dbReference type="InterPro" id="IPR036890">
    <property type="entry name" value="HATPase_C_sf"/>
</dbReference>
<accession>A0A1I3STQ6</accession>
<dbReference type="AlphaFoldDB" id="A0A1I3STQ6"/>
<organism evidence="2 3">
    <name type="scientific">Halobacillus dabanensis</name>
    <dbReference type="NCBI Taxonomy" id="240302"/>
    <lineage>
        <taxon>Bacteria</taxon>
        <taxon>Bacillati</taxon>
        <taxon>Bacillota</taxon>
        <taxon>Bacilli</taxon>
        <taxon>Bacillales</taxon>
        <taxon>Bacillaceae</taxon>
        <taxon>Halobacillus</taxon>
    </lineage>
</organism>
<evidence type="ECO:0000259" key="1">
    <source>
        <dbReference type="Pfam" id="PF13581"/>
    </source>
</evidence>
<proteinExistence type="predicted"/>
<dbReference type="GO" id="GO:0016301">
    <property type="term" value="F:kinase activity"/>
    <property type="evidence" value="ECO:0007669"/>
    <property type="project" value="UniProtKB-KW"/>
</dbReference>
<evidence type="ECO:0000313" key="3">
    <source>
        <dbReference type="Proteomes" id="UP000183557"/>
    </source>
</evidence>
<dbReference type="RefSeq" id="WP_075035682.1">
    <property type="nucleotide sequence ID" value="NZ_FOSB01000003.1"/>
</dbReference>
<dbReference type="Gene3D" id="3.30.565.10">
    <property type="entry name" value="Histidine kinase-like ATPase, C-terminal domain"/>
    <property type="match status" value="1"/>
</dbReference>
<dbReference type="Pfam" id="PF13581">
    <property type="entry name" value="HATPase_c_2"/>
    <property type="match status" value="1"/>
</dbReference>
<reference evidence="3" key="1">
    <citation type="submission" date="2016-10" db="EMBL/GenBank/DDBJ databases">
        <authorList>
            <person name="Varghese N."/>
            <person name="Submissions S."/>
        </authorList>
    </citation>
    <scope>NUCLEOTIDE SEQUENCE [LARGE SCALE GENOMIC DNA]</scope>
    <source>
        <strain evidence="3">CGMCC 1.3704</strain>
    </source>
</reference>
<dbReference type="InterPro" id="IPR003594">
    <property type="entry name" value="HATPase_dom"/>
</dbReference>
<protein>
    <submittedName>
        <fullName evidence="2">Serine/threonine-protein kinase RsbW</fullName>
    </submittedName>
</protein>